<dbReference type="eggNOG" id="COG4633">
    <property type="taxonomic scope" value="Bacteria"/>
</dbReference>
<comment type="caution">
    <text evidence="3">The sequence shown here is derived from an EMBL/GenBank/DDBJ whole genome shotgun (WGS) entry which is preliminary data.</text>
</comment>
<sequence>MNYRRCRNWLLGATVVLFAAALTAPDYVRAETQTYTHTAHIAEKKAEPKQEFWIVTNEIKSAAKDGVPEMEVYRWDPGFLVVQRGKPVALHFYGVKGKSHPFEIQGLGIKGDVQKGKVTTVTFTPDQAGTFPVVCLTHPTINQNGPMIGYLRVED</sequence>
<feature type="domain" description="EfeO-type cupredoxin-like" evidence="2">
    <location>
        <begin position="58"/>
        <end position="140"/>
    </location>
</feature>
<dbReference type="Gene3D" id="2.60.40.420">
    <property type="entry name" value="Cupredoxins - blue copper proteins"/>
    <property type="match status" value="1"/>
</dbReference>
<dbReference type="AlphaFoldDB" id="A0A074MA70"/>
<feature type="signal peptide" evidence="1">
    <location>
        <begin position="1"/>
        <end position="30"/>
    </location>
</feature>
<organism evidence="3 4">
    <name type="scientific">Tumebacillus flagellatus</name>
    <dbReference type="NCBI Taxonomy" id="1157490"/>
    <lineage>
        <taxon>Bacteria</taxon>
        <taxon>Bacillati</taxon>
        <taxon>Bacillota</taxon>
        <taxon>Bacilli</taxon>
        <taxon>Bacillales</taxon>
        <taxon>Alicyclobacillaceae</taxon>
        <taxon>Tumebacillus</taxon>
    </lineage>
</organism>
<dbReference type="OrthoDB" id="9773354at2"/>
<keyword evidence="4" id="KW-1185">Reference proteome</keyword>
<reference evidence="3 4" key="1">
    <citation type="journal article" date="2013" name="Int. J. Syst. Evol. Microbiol.">
        <title>Tumebacillus flagellatus sp. nov., an alpha-amylase/pullulanase-producing bacterium isolated from cassava wastewater.</title>
        <authorList>
            <person name="Wang Q."/>
            <person name="Xie N."/>
            <person name="Qin Y."/>
            <person name="Shen N."/>
            <person name="Zhu J."/>
            <person name="Mi H."/>
            <person name="Huang R."/>
        </authorList>
    </citation>
    <scope>NUCLEOTIDE SEQUENCE [LARGE SCALE GENOMIC DNA]</scope>
    <source>
        <strain evidence="3 4">GST4</strain>
    </source>
</reference>
<proteinExistence type="predicted"/>
<dbReference type="Pfam" id="PF13473">
    <property type="entry name" value="Cupredoxin_1"/>
    <property type="match status" value="1"/>
</dbReference>
<dbReference type="SUPFAM" id="SSF49503">
    <property type="entry name" value="Cupredoxins"/>
    <property type="match status" value="1"/>
</dbReference>
<evidence type="ECO:0000259" key="2">
    <source>
        <dbReference type="Pfam" id="PF13473"/>
    </source>
</evidence>
<protein>
    <recommendedName>
        <fullName evidence="2">EfeO-type cupredoxin-like domain-containing protein</fullName>
    </recommendedName>
</protein>
<evidence type="ECO:0000313" key="3">
    <source>
        <dbReference type="EMBL" id="KEO82852.1"/>
    </source>
</evidence>
<dbReference type="InterPro" id="IPR008972">
    <property type="entry name" value="Cupredoxin"/>
</dbReference>
<evidence type="ECO:0000256" key="1">
    <source>
        <dbReference type="SAM" id="SignalP"/>
    </source>
</evidence>
<keyword evidence="1" id="KW-0732">Signal</keyword>
<name>A0A074MA70_9BACL</name>
<dbReference type="RefSeq" id="WP_052036312.1">
    <property type="nucleotide sequence ID" value="NZ_JMIR01000017.1"/>
</dbReference>
<dbReference type="InterPro" id="IPR028096">
    <property type="entry name" value="EfeO_Cupredoxin"/>
</dbReference>
<evidence type="ECO:0000313" key="4">
    <source>
        <dbReference type="Proteomes" id="UP000027931"/>
    </source>
</evidence>
<dbReference type="EMBL" id="JMIR01000017">
    <property type="protein sequence ID" value="KEO82852.1"/>
    <property type="molecule type" value="Genomic_DNA"/>
</dbReference>
<dbReference type="STRING" id="1157490.EL26_13165"/>
<feature type="chain" id="PRO_5001697078" description="EfeO-type cupredoxin-like domain-containing protein" evidence="1">
    <location>
        <begin position="31"/>
        <end position="155"/>
    </location>
</feature>
<accession>A0A074MA70</accession>
<dbReference type="Proteomes" id="UP000027931">
    <property type="component" value="Unassembled WGS sequence"/>
</dbReference>
<gene>
    <name evidence="3" type="ORF">EL26_13165</name>
</gene>